<gene>
    <name evidence="3" type="ORF">Cgig2_026710</name>
</gene>
<evidence type="ECO:0000313" key="4">
    <source>
        <dbReference type="Proteomes" id="UP001153076"/>
    </source>
</evidence>
<feature type="coiled-coil region" evidence="1">
    <location>
        <begin position="224"/>
        <end position="258"/>
    </location>
</feature>
<protein>
    <submittedName>
        <fullName evidence="3">Uncharacterized protein</fullName>
    </submittedName>
</protein>
<feature type="compositionally biased region" description="Basic and acidic residues" evidence="2">
    <location>
        <begin position="300"/>
        <end position="313"/>
    </location>
</feature>
<comment type="caution">
    <text evidence="3">The sequence shown here is derived from an EMBL/GenBank/DDBJ whole genome shotgun (WGS) entry which is preliminary data.</text>
</comment>
<feature type="coiled-coil region" evidence="1">
    <location>
        <begin position="25"/>
        <end position="66"/>
    </location>
</feature>
<accession>A0A9Q1JVX4</accession>
<evidence type="ECO:0000256" key="2">
    <source>
        <dbReference type="SAM" id="MobiDB-lite"/>
    </source>
</evidence>
<evidence type="ECO:0000313" key="3">
    <source>
        <dbReference type="EMBL" id="KAJ8432007.1"/>
    </source>
</evidence>
<feature type="coiled-coil region" evidence="1">
    <location>
        <begin position="116"/>
        <end position="150"/>
    </location>
</feature>
<proteinExistence type="predicted"/>
<dbReference type="PANTHER" id="PTHR35689">
    <property type="entry name" value="EARLY ENDOSOME ANTIGEN"/>
    <property type="match status" value="1"/>
</dbReference>
<evidence type="ECO:0000256" key="1">
    <source>
        <dbReference type="SAM" id="Coils"/>
    </source>
</evidence>
<feature type="region of interest" description="Disordered" evidence="2">
    <location>
        <begin position="271"/>
        <end position="334"/>
    </location>
</feature>
<dbReference type="AlphaFoldDB" id="A0A9Q1JVX4"/>
<organism evidence="3 4">
    <name type="scientific">Carnegiea gigantea</name>
    <dbReference type="NCBI Taxonomy" id="171969"/>
    <lineage>
        <taxon>Eukaryota</taxon>
        <taxon>Viridiplantae</taxon>
        <taxon>Streptophyta</taxon>
        <taxon>Embryophyta</taxon>
        <taxon>Tracheophyta</taxon>
        <taxon>Spermatophyta</taxon>
        <taxon>Magnoliopsida</taxon>
        <taxon>eudicotyledons</taxon>
        <taxon>Gunneridae</taxon>
        <taxon>Pentapetalae</taxon>
        <taxon>Caryophyllales</taxon>
        <taxon>Cactineae</taxon>
        <taxon>Cactaceae</taxon>
        <taxon>Cactoideae</taxon>
        <taxon>Echinocereeae</taxon>
        <taxon>Carnegiea</taxon>
    </lineage>
</organism>
<dbReference type="OrthoDB" id="1913731at2759"/>
<keyword evidence="4" id="KW-1185">Reference proteome</keyword>
<reference evidence="3" key="1">
    <citation type="submission" date="2022-04" db="EMBL/GenBank/DDBJ databases">
        <title>Carnegiea gigantea Genome sequencing and assembly v2.</title>
        <authorList>
            <person name="Copetti D."/>
            <person name="Sanderson M.J."/>
            <person name="Burquez A."/>
            <person name="Wojciechowski M.F."/>
        </authorList>
    </citation>
    <scope>NUCLEOTIDE SEQUENCE</scope>
    <source>
        <strain evidence="3">SGP5-SGP5p</strain>
        <tissue evidence="3">Aerial part</tissue>
    </source>
</reference>
<dbReference type="Proteomes" id="UP001153076">
    <property type="component" value="Unassembled WGS sequence"/>
</dbReference>
<sequence length="343" mass="39138">MALPQELDDFIKHSIDHTVGLPVSNQSLQLKLQSLETANHRLRAQYLTLQSRLKEKEDALQLARAEACMNAQAIKKFVEENQKLASECASLVSQCSRWERECSLYDHDREALMEFGNEADERAKEAEIRISELEEELKRVTEQVQFYKRRCEMLPADSSLESQSLEQNLLNRLLASLVNKNEVAKTASAFLEANSGVEACRELFKMWNSLRPETQKVLSLAAHVWTLQKDKEHLRINLHRAEEEVRVLFEENNVLDEENKRLLKLCNSERTHAGSGGKHCSSARTKSNKRKTSPGICSPVEKKLDFCDSDSPRRPLSPLKENSPRSKSHKKCPSTAIVDCRLV</sequence>
<dbReference type="PANTHER" id="PTHR35689:SF1">
    <property type="entry name" value="EARLY ENDOSOME ANTIGEN"/>
    <property type="match status" value="1"/>
</dbReference>
<name>A0A9Q1JVX4_9CARY</name>
<keyword evidence="1" id="KW-0175">Coiled coil</keyword>
<dbReference type="EMBL" id="JAKOGI010000645">
    <property type="protein sequence ID" value="KAJ8432007.1"/>
    <property type="molecule type" value="Genomic_DNA"/>
</dbReference>